<evidence type="ECO:0000256" key="2">
    <source>
        <dbReference type="SAM" id="MobiDB-lite"/>
    </source>
</evidence>
<feature type="region of interest" description="Disordered" evidence="2">
    <location>
        <begin position="81"/>
        <end position="102"/>
    </location>
</feature>
<dbReference type="PIRSF" id="PIRSF000443">
    <property type="entry name" value="Homoser_Ac_trans"/>
    <property type="match status" value="1"/>
</dbReference>
<dbReference type="NCBIfam" id="NF001209">
    <property type="entry name" value="PRK00175.1"/>
    <property type="match status" value="1"/>
</dbReference>
<dbReference type="GO" id="GO:0006535">
    <property type="term" value="P:cysteine biosynthetic process from serine"/>
    <property type="evidence" value="ECO:0007669"/>
    <property type="project" value="TreeGrafter"/>
</dbReference>
<dbReference type="Gene3D" id="3.40.50.1820">
    <property type="entry name" value="alpha/beta hydrolase"/>
    <property type="match status" value="1"/>
</dbReference>
<comment type="similarity">
    <text evidence="1">Belongs to the AB hydrolase superfamily. MetX family.</text>
</comment>
<dbReference type="NCBIfam" id="TIGR01392">
    <property type="entry name" value="homoserO_Ac_trn"/>
    <property type="match status" value="1"/>
</dbReference>
<feature type="compositionally biased region" description="Low complexity" evidence="2">
    <location>
        <begin position="24"/>
        <end position="36"/>
    </location>
</feature>
<dbReference type="STRING" id="1160509.A0A3N4IB14"/>
<sequence length="511" mass="55796">MSRNLLRLRPRLAKPVAHPSPAFSSTARAQSTTSAALNNSTKPVQPSQSSNASASHPPPQTPITFPCLDKLELRTQTLRTRPPEPTYVTGPHHKFTSTTPLPLDHGGSLPEFTIAYETWGTLNADKSNLLLLFTGLSASSHAASNELNPKPGWWEKFIGPGKALDTSKYFVVCTNVLGGCFGSTGPSSVMDKKTGERWATRFPIVTLGDMVRAQWRLVDELVGDKQVTLVGASMGGMLSLAAARERPDRVRKVVSISACARSSPYSIAMRHTQRQVLISDPHYNRGNYYPPESLTPPHIGMKLARQIATITYRSGPEWELRFGRNRADPSKPPALCPDFLIETYLDHAGEKWCLEYDANSFLYLSKAMDLFDLGHEAEVGVERTRGREVGEAACSIPDVPYEEVEGASEGKKVGGASAKLGEADVEVNGVSRDLVEGMKGMKDIPALVMGVKSDILFPAWQQREIAGALKEGGNTNVKYVELGEDVSMFGHDTFLLDTVNVGEEVGRFLQE</sequence>
<dbReference type="EMBL" id="ML119665">
    <property type="protein sequence ID" value="RPA83283.1"/>
    <property type="molecule type" value="Genomic_DNA"/>
</dbReference>
<organism evidence="4 5">
    <name type="scientific">Ascobolus immersus RN42</name>
    <dbReference type="NCBI Taxonomy" id="1160509"/>
    <lineage>
        <taxon>Eukaryota</taxon>
        <taxon>Fungi</taxon>
        <taxon>Dikarya</taxon>
        <taxon>Ascomycota</taxon>
        <taxon>Pezizomycotina</taxon>
        <taxon>Pezizomycetes</taxon>
        <taxon>Pezizales</taxon>
        <taxon>Ascobolaceae</taxon>
        <taxon>Ascobolus</taxon>
    </lineage>
</organism>
<feature type="domain" description="AB hydrolase-1" evidence="3">
    <location>
        <begin position="129"/>
        <end position="470"/>
    </location>
</feature>
<dbReference type="GO" id="GO:0009092">
    <property type="term" value="P:homoserine metabolic process"/>
    <property type="evidence" value="ECO:0007669"/>
    <property type="project" value="TreeGrafter"/>
</dbReference>
<dbReference type="HAMAP" id="MF_00296">
    <property type="entry name" value="MetX_acyltransf"/>
    <property type="match status" value="1"/>
</dbReference>
<evidence type="ECO:0000256" key="1">
    <source>
        <dbReference type="ARBA" id="ARBA00006886"/>
    </source>
</evidence>
<dbReference type="InterPro" id="IPR000073">
    <property type="entry name" value="AB_hydrolase_1"/>
</dbReference>
<gene>
    <name evidence="4" type="ORF">BJ508DRAFT_69447</name>
</gene>
<evidence type="ECO:0000259" key="3">
    <source>
        <dbReference type="Pfam" id="PF00561"/>
    </source>
</evidence>
<accession>A0A3N4IB14</accession>
<reference evidence="4 5" key="1">
    <citation type="journal article" date="2018" name="Nat. Ecol. Evol.">
        <title>Pezizomycetes genomes reveal the molecular basis of ectomycorrhizal truffle lifestyle.</title>
        <authorList>
            <person name="Murat C."/>
            <person name="Payen T."/>
            <person name="Noel B."/>
            <person name="Kuo A."/>
            <person name="Morin E."/>
            <person name="Chen J."/>
            <person name="Kohler A."/>
            <person name="Krizsan K."/>
            <person name="Balestrini R."/>
            <person name="Da Silva C."/>
            <person name="Montanini B."/>
            <person name="Hainaut M."/>
            <person name="Levati E."/>
            <person name="Barry K.W."/>
            <person name="Belfiori B."/>
            <person name="Cichocki N."/>
            <person name="Clum A."/>
            <person name="Dockter R.B."/>
            <person name="Fauchery L."/>
            <person name="Guy J."/>
            <person name="Iotti M."/>
            <person name="Le Tacon F."/>
            <person name="Lindquist E.A."/>
            <person name="Lipzen A."/>
            <person name="Malagnac F."/>
            <person name="Mello A."/>
            <person name="Molinier V."/>
            <person name="Miyauchi S."/>
            <person name="Poulain J."/>
            <person name="Riccioni C."/>
            <person name="Rubini A."/>
            <person name="Sitrit Y."/>
            <person name="Splivallo R."/>
            <person name="Traeger S."/>
            <person name="Wang M."/>
            <person name="Zifcakova L."/>
            <person name="Wipf D."/>
            <person name="Zambonelli A."/>
            <person name="Paolocci F."/>
            <person name="Nowrousian M."/>
            <person name="Ottonello S."/>
            <person name="Baldrian P."/>
            <person name="Spatafora J.W."/>
            <person name="Henrissat B."/>
            <person name="Nagy L.G."/>
            <person name="Aury J.M."/>
            <person name="Wincker P."/>
            <person name="Grigoriev I.V."/>
            <person name="Bonfante P."/>
            <person name="Martin F.M."/>
        </authorList>
    </citation>
    <scope>NUCLEOTIDE SEQUENCE [LARGE SCALE GENOMIC DNA]</scope>
    <source>
        <strain evidence="4 5">RN42</strain>
    </source>
</reference>
<dbReference type="Proteomes" id="UP000275078">
    <property type="component" value="Unassembled WGS sequence"/>
</dbReference>
<keyword evidence="4" id="KW-0808">Transferase</keyword>
<feature type="compositionally biased region" description="Basic residues" evidence="2">
    <location>
        <begin position="1"/>
        <end position="12"/>
    </location>
</feature>
<dbReference type="InterPro" id="IPR008220">
    <property type="entry name" value="HAT_MetX-like"/>
</dbReference>
<dbReference type="SUPFAM" id="SSF53474">
    <property type="entry name" value="alpha/beta-Hydrolases"/>
    <property type="match status" value="1"/>
</dbReference>
<dbReference type="InterPro" id="IPR029058">
    <property type="entry name" value="AB_hydrolase_fold"/>
</dbReference>
<dbReference type="PANTHER" id="PTHR32268:SF16">
    <property type="entry name" value="SERINE O-SUCCINYLTRANSFERASE"/>
    <property type="match status" value="1"/>
</dbReference>
<dbReference type="AlphaFoldDB" id="A0A3N4IB14"/>
<feature type="compositionally biased region" description="Polar residues" evidence="2">
    <location>
        <begin position="37"/>
        <end position="54"/>
    </location>
</feature>
<dbReference type="PANTHER" id="PTHR32268">
    <property type="entry name" value="HOMOSERINE O-ACETYLTRANSFERASE"/>
    <property type="match status" value="1"/>
</dbReference>
<evidence type="ECO:0000313" key="4">
    <source>
        <dbReference type="EMBL" id="RPA83283.1"/>
    </source>
</evidence>
<dbReference type="GO" id="GO:0005739">
    <property type="term" value="C:mitochondrion"/>
    <property type="evidence" value="ECO:0007669"/>
    <property type="project" value="TreeGrafter"/>
</dbReference>
<feature type="region of interest" description="Disordered" evidence="2">
    <location>
        <begin position="1"/>
        <end position="66"/>
    </location>
</feature>
<evidence type="ECO:0000313" key="5">
    <source>
        <dbReference type="Proteomes" id="UP000275078"/>
    </source>
</evidence>
<proteinExistence type="inferred from homology"/>
<keyword evidence="5" id="KW-1185">Reference proteome</keyword>
<dbReference type="GO" id="GO:0009086">
    <property type="term" value="P:methionine biosynthetic process"/>
    <property type="evidence" value="ECO:0007669"/>
    <property type="project" value="TreeGrafter"/>
</dbReference>
<dbReference type="Pfam" id="PF00561">
    <property type="entry name" value="Abhydrolase_1"/>
    <property type="match status" value="1"/>
</dbReference>
<dbReference type="GO" id="GO:0009001">
    <property type="term" value="F:serine O-acetyltransferase activity"/>
    <property type="evidence" value="ECO:0007669"/>
    <property type="project" value="TreeGrafter"/>
</dbReference>
<dbReference type="GO" id="GO:0004414">
    <property type="term" value="F:homoserine O-acetyltransferase activity"/>
    <property type="evidence" value="ECO:0007669"/>
    <property type="project" value="TreeGrafter"/>
</dbReference>
<name>A0A3N4IB14_ASCIM</name>
<protein>
    <submittedName>
        <fullName evidence="4">Homoserine acetyltransferase</fullName>
    </submittedName>
</protein>
<dbReference type="OrthoDB" id="444135at2759"/>